<dbReference type="Proteomes" id="UP000003919">
    <property type="component" value="Unassembled WGS sequence"/>
</dbReference>
<feature type="chain" id="PRO_5002652796" description="SH3b domain-containing protein" evidence="2">
    <location>
        <begin position="28"/>
        <end position="241"/>
    </location>
</feature>
<keyword evidence="1" id="KW-0472">Membrane</keyword>
<dbReference type="eggNOG" id="COG3103">
    <property type="taxonomic scope" value="Bacteria"/>
</dbReference>
<evidence type="ECO:0000259" key="3">
    <source>
        <dbReference type="Pfam" id="PF08239"/>
    </source>
</evidence>
<reference evidence="4 5" key="1">
    <citation type="journal article" date="2011" name="J. Bacteriol.">
        <title>Complete genome sequence of Algoriphagus sp. PR1, bacterial prey of a colony-forming choanoflagellate.</title>
        <authorList>
            <person name="Alegado R.A."/>
            <person name="Ferriera S."/>
            <person name="Nusbaum C."/>
            <person name="Young S.K."/>
            <person name="Zeng Q."/>
            <person name="Imamovic A."/>
            <person name="Fairclough S.R."/>
            <person name="King N."/>
        </authorList>
    </citation>
    <scope>NUCLEOTIDE SEQUENCE [LARGE SCALE GENOMIC DNA]</scope>
    <source>
        <strain evidence="4 5">PR1</strain>
    </source>
</reference>
<accession>A3HX27</accession>
<keyword evidence="1" id="KW-1133">Transmembrane helix</keyword>
<dbReference type="STRING" id="388413.ALPR1_18978"/>
<dbReference type="HOGENOM" id="CLU_096050_0_0_10"/>
<dbReference type="SUPFAM" id="SSF48452">
    <property type="entry name" value="TPR-like"/>
    <property type="match status" value="1"/>
</dbReference>
<dbReference type="InterPro" id="IPR011990">
    <property type="entry name" value="TPR-like_helical_dom_sf"/>
</dbReference>
<protein>
    <recommendedName>
        <fullName evidence="3">SH3b domain-containing protein</fullName>
    </recommendedName>
</protein>
<keyword evidence="2" id="KW-0732">Signal</keyword>
<sequence>MPNPNSIFLAKLLIFFVFALQSINCQADVKDLQNADSLFQQRSYKEAMEIYRQNYQEGIYSPAMLLKMSFIAEGIGDKENATLYLSKYYDLNPNSQTITKIKSLTGQSDLVGYEVSDAARFMLFLIEYQEIIVGSLALFLVISIIMIWVRGKKNPESTFYWPTIFLIILIFAANNFLKAPNAALITQSPTMIVSKPSAGGELIDRVEPGHRVKIKSSKDIWYEVEWKDQVAYIKKDNVTRF</sequence>
<feature type="domain" description="SH3b" evidence="3">
    <location>
        <begin position="194"/>
        <end position="238"/>
    </location>
</feature>
<dbReference type="AlphaFoldDB" id="A3HX27"/>
<dbReference type="InterPro" id="IPR003646">
    <property type="entry name" value="SH3-like_bac-type"/>
</dbReference>
<evidence type="ECO:0000313" key="5">
    <source>
        <dbReference type="Proteomes" id="UP000003919"/>
    </source>
</evidence>
<dbReference type="Gene3D" id="2.30.30.40">
    <property type="entry name" value="SH3 Domains"/>
    <property type="match status" value="1"/>
</dbReference>
<evidence type="ECO:0000313" key="4">
    <source>
        <dbReference type="EMBL" id="EAZ81150.1"/>
    </source>
</evidence>
<dbReference type="EMBL" id="AAXU02000001">
    <property type="protein sequence ID" value="EAZ81150.1"/>
    <property type="molecule type" value="Genomic_DNA"/>
</dbReference>
<organism evidence="4 5">
    <name type="scientific">Algoriphagus machipongonensis</name>
    <dbReference type="NCBI Taxonomy" id="388413"/>
    <lineage>
        <taxon>Bacteria</taxon>
        <taxon>Pseudomonadati</taxon>
        <taxon>Bacteroidota</taxon>
        <taxon>Cytophagia</taxon>
        <taxon>Cytophagales</taxon>
        <taxon>Cyclobacteriaceae</taxon>
        <taxon>Algoriphagus</taxon>
    </lineage>
</organism>
<dbReference type="RefSeq" id="WP_008202840.1">
    <property type="nucleotide sequence ID" value="NZ_CM001023.1"/>
</dbReference>
<dbReference type="Pfam" id="PF08239">
    <property type="entry name" value="SH3_3"/>
    <property type="match status" value="1"/>
</dbReference>
<evidence type="ECO:0000256" key="1">
    <source>
        <dbReference type="SAM" id="Phobius"/>
    </source>
</evidence>
<comment type="caution">
    <text evidence="4">The sequence shown here is derived from an EMBL/GenBank/DDBJ whole genome shotgun (WGS) entry which is preliminary data.</text>
</comment>
<proteinExistence type="predicted"/>
<keyword evidence="5" id="KW-1185">Reference proteome</keyword>
<gene>
    <name evidence="4" type="ORF">ALPR1_18978</name>
</gene>
<feature type="signal peptide" evidence="2">
    <location>
        <begin position="1"/>
        <end position="27"/>
    </location>
</feature>
<evidence type="ECO:0000256" key="2">
    <source>
        <dbReference type="SAM" id="SignalP"/>
    </source>
</evidence>
<name>A3HX27_9BACT</name>
<feature type="transmembrane region" description="Helical" evidence="1">
    <location>
        <begin position="158"/>
        <end position="177"/>
    </location>
</feature>
<feature type="transmembrane region" description="Helical" evidence="1">
    <location>
        <begin position="131"/>
        <end position="149"/>
    </location>
</feature>
<dbReference type="OrthoDB" id="977366at2"/>
<keyword evidence="1" id="KW-0812">Transmembrane</keyword>